<protein>
    <submittedName>
        <fullName evidence="1">Uncharacterized protein</fullName>
    </submittedName>
</protein>
<dbReference type="EMBL" id="AE016853">
    <property type="protein sequence ID" value="AAO58486.1"/>
    <property type="molecule type" value="Genomic_DNA"/>
</dbReference>
<dbReference type="AlphaFoldDB" id="Q87V81"/>
<sequence length="189" mass="20637">MEPFGQQRRASLATRSEFRHRCAGGVAQRAAFLTYNLFGLVGTKAWARSDFRMVAAGVRALFIDGAQAAFAIQVQAVIVAHALQREDFRLLVVTLNDAFLLQTLGDVLRRVATLKLIDDADADQVLDLHFYRQRAATGDTAPAHMAGVLGPGVDAIEFCGGDQGGFHFISEFRVYRGARSYRSAAICSK</sequence>
<evidence type="ECO:0000313" key="1">
    <source>
        <dbReference type="EMBL" id="AAO58486.1"/>
    </source>
</evidence>
<evidence type="ECO:0000313" key="2">
    <source>
        <dbReference type="Proteomes" id="UP000002515"/>
    </source>
</evidence>
<keyword evidence="2" id="KW-1185">Reference proteome</keyword>
<proteinExistence type="predicted"/>
<reference evidence="1 2" key="1">
    <citation type="journal article" date="2003" name="Proc. Natl. Acad. Sci. U.S.A.">
        <title>The complete genome sequence of the Arabidopsis and tomato pathogen Pseudomonas syringae pv. tomato DC3000.</title>
        <authorList>
            <person name="Buell C.R."/>
            <person name="Joardar V."/>
            <person name="Lindeberg M."/>
            <person name="Selengut J."/>
            <person name="Paulsen I.T."/>
            <person name="Gwinn M.L."/>
            <person name="Dodson R.J."/>
            <person name="Deboy R.T."/>
            <person name="Durkin A.S."/>
            <person name="Kolonay J.F."/>
            <person name="Madupu R."/>
            <person name="Daugherty S."/>
            <person name="Brinkac L."/>
            <person name="Beanan M.J."/>
            <person name="Haft D.H."/>
            <person name="Nelson W.C."/>
            <person name="Davidsen T."/>
            <person name="Zafar N."/>
            <person name="Zhou L."/>
            <person name="Liu J."/>
            <person name="Yuan Q."/>
            <person name="Khouri H."/>
            <person name="Fedorova N."/>
            <person name="Tran B."/>
            <person name="Russell D."/>
            <person name="Berry K."/>
            <person name="Utterback T."/>
            <person name="Van Aken S.E."/>
            <person name="Feldblyum T.V."/>
            <person name="D'Ascenzo M."/>
            <person name="Deng W.L."/>
            <person name="Ramos A.R."/>
            <person name="Alfano J.R."/>
            <person name="Cartinhour S."/>
            <person name="Chatterjee A.K."/>
            <person name="Delaney T.P."/>
            <person name="Lazarowitz S.G."/>
            <person name="Martin G.B."/>
            <person name="Schneider D.J."/>
            <person name="Tang X."/>
            <person name="Bender C.L."/>
            <person name="White O."/>
            <person name="Fraser C.M."/>
            <person name="Collmer A."/>
        </authorList>
    </citation>
    <scope>NUCLEOTIDE SEQUENCE [LARGE SCALE GENOMIC DNA]</scope>
    <source>
        <strain evidence="2">ATCC BAA-871 / DC3000</strain>
    </source>
</reference>
<dbReference type="HOGENOM" id="CLU_1433354_0_0_6"/>
<gene>
    <name evidence="1" type="ordered locus">PSPTO_5059</name>
</gene>
<dbReference type="KEGG" id="pst:PSPTO_5059"/>
<name>Q87V81_PSESM</name>
<dbReference type="Proteomes" id="UP000002515">
    <property type="component" value="Chromosome"/>
</dbReference>
<accession>Q87V81</accession>
<organism evidence="1 2">
    <name type="scientific">Pseudomonas syringae pv. tomato (strain ATCC BAA-871 / DC3000)</name>
    <dbReference type="NCBI Taxonomy" id="223283"/>
    <lineage>
        <taxon>Bacteria</taxon>
        <taxon>Pseudomonadati</taxon>
        <taxon>Pseudomonadota</taxon>
        <taxon>Gammaproteobacteria</taxon>
        <taxon>Pseudomonadales</taxon>
        <taxon>Pseudomonadaceae</taxon>
        <taxon>Pseudomonas</taxon>
    </lineage>
</organism>